<dbReference type="EMBL" id="JABFEE010000002">
    <property type="protein sequence ID" value="MBA1834597.1"/>
    <property type="molecule type" value="Genomic_DNA"/>
</dbReference>
<gene>
    <name evidence="3" type="ORF">HMC16_02445</name>
</gene>
<dbReference type="Pfam" id="PF04326">
    <property type="entry name" value="SLFN_AlbA_2"/>
    <property type="match status" value="1"/>
</dbReference>
<reference evidence="3 4" key="1">
    <citation type="submission" date="2020-05" db="EMBL/GenBank/DDBJ databases">
        <title>Descriptions of Corynebacterium xxxx sp. nov., Corynebacterium yyyy sp. nov. and Corynebacterium zzzz sp. nov.</title>
        <authorList>
            <person name="Zhang G."/>
        </authorList>
    </citation>
    <scope>NUCLEOTIDE SEQUENCE [LARGE SCALE GENOMIC DNA]</scope>
    <source>
        <strain evidence="4">zg-915</strain>
    </source>
</reference>
<sequence>MIDANKKGKRKMSESPRVSYSSRQISKADLERYATQEESQLYDRKGIRIRPSKLSQTFSAMANADGGEIFLGIEDDGTFMGFENQEGANNHLFEAARLMSEEFYTVEFVYPPDENRCGVLFTIDRHPGLVEASDGSIYVRIGAQKQEQTGESLERLRRSKGGFRQELVLTQTDAADLVFSKAFGPFADENHIETRDESYFRKQRLSKNGLATVAALVLFDDMPQAEMPSSAVKIYRYETSGNESRDHLSGKPITVEGPLIDLIRDTEKRVTRIVSEIPKLEESGFEKVTYPTTTLHEILTNAVLHRDYGINDYVHVRIFDNRVEVDSPGRLHGHVTVANILDERSARNPLIQRILNKFPDAPNQDIGEGLNSAFQAMEELRLQPPEIRELEDRVRVIIRHEPLASPETAIMEYAVKNGSINNSQAREVTKIQQERTIRRYFEDLMAAGHLERRGTARATRYLPTEQGIKFMKDQSMKKL</sequence>
<protein>
    <submittedName>
        <fullName evidence="3">ATP-dependent DNA helicase RecG</fullName>
    </submittedName>
</protein>
<keyword evidence="3" id="KW-0067">ATP-binding</keyword>
<dbReference type="InterPro" id="IPR038461">
    <property type="entry name" value="Schlafen_AlbA_2_dom_sf"/>
</dbReference>
<evidence type="ECO:0000313" key="4">
    <source>
        <dbReference type="Proteomes" id="UP000581408"/>
    </source>
</evidence>
<dbReference type="InterPro" id="IPR036388">
    <property type="entry name" value="WH-like_DNA-bd_sf"/>
</dbReference>
<keyword evidence="3" id="KW-0547">Nucleotide-binding</keyword>
<keyword evidence="3" id="KW-0378">Hydrolase</keyword>
<dbReference type="PANTHER" id="PTHR30595">
    <property type="entry name" value="GLPR-RELATED TRANSCRIPTIONAL REPRESSOR"/>
    <property type="match status" value="1"/>
</dbReference>
<dbReference type="PANTHER" id="PTHR30595:SF6">
    <property type="entry name" value="SCHLAFEN ALBA-2 DOMAIN-CONTAINING PROTEIN"/>
    <property type="match status" value="1"/>
</dbReference>
<comment type="caution">
    <text evidence="3">The sequence shown here is derived from an EMBL/GenBank/DDBJ whole genome shotgun (WGS) entry which is preliminary data.</text>
</comment>
<evidence type="ECO:0000256" key="1">
    <source>
        <dbReference type="SAM" id="MobiDB-lite"/>
    </source>
</evidence>
<dbReference type="InterPro" id="IPR038475">
    <property type="entry name" value="RecG_C_sf"/>
</dbReference>
<feature type="domain" description="Schlafen AlbA-2" evidence="2">
    <location>
        <begin position="38"/>
        <end position="147"/>
    </location>
</feature>
<organism evidence="3 4">
    <name type="scientific">Corynebacterium wankanglinii</name>
    <dbReference type="NCBI Taxonomy" id="2735136"/>
    <lineage>
        <taxon>Bacteria</taxon>
        <taxon>Bacillati</taxon>
        <taxon>Actinomycetota</taxon>
        <taxon>Actinomycetes</taxon>
        <taxon>Mycobacteriales</taxon>
        <taxon>Corynebacteriaceae</taxon>
        <taxon>Corynebacterium</taxon>
    </lineage>
</organism>
<keyword evidence="3" id="KW-0347">Helicase</keyword>
<proteinExistence type="predicted"/>
<name>A0A838CI31_9CORY</name>
<evidence type="ECO:0000259" key="2">
    <source>
        <dbReference type="Pfam" id="PF04326"/>
    </source>
</evidence>
<dbReference type="Pfam" id="PF13749">
    <property type="entry name" value="HATPase_c_4"/>
    <property type="match status" value="1"/>
</dbReference>
<dbReference type="InterPro" id="IPR007421">
    <property type="entry name" value="Schlafen_AlbA_2_dom"/>
</dbReference>
<evidence type="ECO:0000313" key="3">
    <source>
        <dbReference type="EMBL" id="MBA1834597.1"/>
    </source>
</evidence>
<dbReference type="AlphaFoldDB" id="A0A838CI31"/>
<feature type="region of interest" description="Disordered" evidence="1">
    <location>
        <begin position="1"/>
        <end position="24"/>
    </location>
</feature>
<dbReference type="Gene3D" id="1.10.10.10">
    <property type="entry name" value="Winged helix-like DNA-binding domain superfamily/Winged helix DNA-binding domain"/>
    <property type="match status" value="1"/>
</dbReference>
<dbReference type="RefSeq" id="WP_181194118.1">
    <property type="nucleotide sequence ID" value="NZ_JABFEE010000002.1"/>
</dbReference>
<dbReference type="Gene3D" id="3.30.950.30">
    <property type="entry name" value="Schlafen, AAA domain"/>
    <property type="match status" value="1"/>
</dbReference>
<dbReference type="GO" id="GO:0004386">
    <property type="term" value="F:helicase activity"/>
    <property type="evidence" value="ECO:0007669"/>
    <property type="project" value="UniProtKB-KW"/>
</dbReference>
<accession>A0A838CI31</accession>
<dbReference type="Gene3D" id="3.30.565.60">
    <property type="match status" value="1"/>
</dbReference>
<dbReference type="Proteomes" id="UP000581408">
    <property type="component" value="Unassembled WGS sequence"/>
</dbReference>
<feature type="compositionally biased region" description="Basic and acidic residues" evidence="1">
    <location>
        <begin position="1"/>
        <end position="14"/>
    </location>
</feature>